<protein>
    <recommendedName>
        <fullName evidence="3">F-box domain-containing protein</fullName>
    </recommendedName>
</protein>
<accession>A0A8H3E0X2</accession>
<organism evidence="1 2">
    <name type="scientific">Rhizoctonia solani</name>
    <dbReference type="NCBI Taxonomy" id="456999"/>
    <lineage>
        <taxon>Eukaryota</taxon>
        <taxon>Fungi</taxon>
        <taxon>Dikarya</taxon>
        <taxon>Basidiomycota</taxon>
        <taxon>Agaricomycotina</taxon>
        <taxon>Agaricomycetes</taxon>
        <taxon>Cantharellales</taxon>
        <taxon>Ceratobasidiaceae</taxon>
        <taxon>Rhizoctonia</taxon>
    </lineage>
</organism>
<evidence type="ECO:0008006" key="3">
    <source>
        <dbReference type="Google" id="ProtNLM"/>
    </source>
</evidence>
<gene>
    <name evidence="1" type="ORF">RDB_LOCUS106126</name>
</gene>
<evidence type="ECO:0000313" key="2">
    <source>
        <dbReference type="Proteomes" id="UP000663827"/>
    </source>
</evidence>
<dbReference type="InterPro" id="IPR032675">
    <property type="entry name" value="LRR_dom_sf"/>
</dbReference>
<sequence>MSSLANSLAQLHDLRVLGLGPMVLDLKMMTILSSLPHLESLIFYDTYHSRKLEELLKSVNGPLLGSFSTLQHFGIKSSFNPERAARVWNITLLPLQYLWLFGKDYPYVGSRWDGERFALAFPKMEHLRICGYYFTFEDLKFIAMHMPRLGQLSARVQLNAGWPSKDELSSLVFIPSPSQLYFRLQLASSHTIQGVETVMDTGDRLLDEIERLALALHALWPKGVICEPQRRLDEDGKPSYTSQINTALRALYEVSGDNAMGVNPRPRKHVPRWFGWI</sequence>
<dbReference type="SUPFAM" id="SSF52047">
    <property type="entry name" value="RNI-like"/>
    <property type="match status" value="1"/>
</dbReference>
<dbReference type="Gene3D" id="3.80.10.10">
    <property type="entry name" value="Ribonuclease Inhibitor"/>
    <property type="match status" value="1"/>
</dbReference>
<dbReference type="Proteomes" id="UP000663827">
    <property type="component" value="Unassembled WGS sequence"/>
</dbReference>
<proteinExistence type="predicted"/>
<comment type="caution">
    <text evidence="1">The sequence shown here is derived from an EMBL/GenBank/DDBJ whole genome shotgun (WGS) entry which is preliminary data.</text>
</comment>
<dbReference type="AlphaFoldDB" id="A0A8H3E0X2"/>
<evidence type="ECO:0000313" key="1">
    <source>
        <dbReference type="EMBL" id="CAE7170972.1"/>
    </source>
</evidence>
<reference evidence="1" key="1">
    <citation type="submission" date="2021-01" db="EMBL/GenBank/DDBJ databases">
        <authorList>
            <person name="Kaushik A."/>
        </authorList>
    </citation>
    <scope>NUCLEOTIDE SEQUENCE</scope>
    <source>
        <strain evidence="1">AG5</strain>
    </source>
</reference>
<name>A0A8H3E0X2_9AGAM</name>
<dbReference type="EMBL" id="CAJNJQ010002270">
    <property type="protein sequence ID" value="CAE7170972.1"/>
    <property type="molecule type" value="Genomic_DNA"/>
</dbReference>